<comment type="function">
    <text evidence="4">Essential component of the PAM complex, a complex required for the translocation of transit peptide-containing proteins from the inner membrane into the mitochondrial matrix in an ATP-dependent manner.</text>
</comment>
<keyword evidence="8" id="KW-1185">Reference proteome</keyword>
<dbReference type="PROSITE" id="PS01071">
    <property type="entry name" value="GRPE"/>
    <property type="match status" value="1"/>
</dbReference>
<name>A0A6P6RZ54_9EIME</name>
<dbReference type="CDD" id="cd00446">
    <property type="entry name" value="GrpE"/>
    <property type="match status" value="1"/>
</dbReference>
<feature type="compositionally biased region" description="Acidic residues" evidence="7">
    <location>
        <begin position="43"/>
        <end position="52"/>
    </location>
</feature>
<accession>A0A6P6RZ54</accession>
<sequence length="316" mass="34072">MGIPYYVARTRSAPCTTSGKAADARLRATRNQLQYVSTAAGEGAEEANDVDGEGASPRKNDTTTPDAPPPEALDAEQVSTWTVAHADEARHACARTFLPACIWRGGPTPAPGTLSSFEAFQKCARQRSGEAPIQGKASFGVSSAAVLLGTSREALAAANTKIRELQDKLLRSLADQENARVRLSKEVASARDYAMSAFAKALLDVGDSLANAKGQLQQQLQKQQQQCQPEDAAKQLQQFFDGVSLTENLFHKTLERFGVEQYNPMGEKFDPSLHEALFEMDGPADKKGSVAQVVQTGYKIKDRVLRAAKVGVFKGQ</sequence>
<dbReference type="AlphaFoldDB" id="A0A6P6RZ54"/>
<evidence type="ECO:0000256" key="7">
    <source>
        <dbReference type="SAM" id="MobiDB-lite"/>
    </source>
</evidence>
<dbReference type="Pfam" id="PF01025">
    <property type="entry name" value="GrpE"/>
    <property type="match status" value="1"/>
</dbReference>
<organism evidence="8 9">
    <name type="scientific">Cyclospora cayetanensis</name>
    <dbReference type="NCBI Taxonomy" id="88456"/>
    <lineage>
        <taxon>Eukaryota</taxon>
        <taxon>Sar</taxon>
        <taxon>Alveolata</taxon>
        <taxon>Apicomplexa</taxon>
        <taxon>Conoidasida</taxon>
        <taxon>Coccidia</taxon>
        <taxon>Eucoccidiorida</taxon>
        <taxon>Eimeriorina</taxon>
        <taxon>Eimeriidae</taxon>
        <taxon>Cyclospora</taxon>
    </lineage>
</organism>
<dbReference type="OrthoDB" id="201635at2759"/>
<evidence type="ECO:0000256" key="1">
    <source>
        <dbReference type="ARBA" id="ARBA00004305"/>
    </source>
</evidence>
<dbReference type="InterPro" id="IPR013805">
    <property type="entry name" value="GrpE_CC"/>
</dbReference>
<dbReference type="GO" id="GO:0001405">
    <property type="term" value="C:PAM complex, Tim23 associated import motor"/>
    <property type="evidence" value="ECO:0007669"/>
    <property type="project" value="TreeGrafter"/>
</dbReference>
<dbReference type="Gene3D" id="3.90.20.20">
    <property type="match status" value="1"/>
</dbReference>
<evidence type="ECO:0000313" key="8">
    <source>
        <dbReference type="Proteomes" id="UP000515125"/>
    </source>
</evidence>
<dbReference type="GO" id="GO:0051087">
    <property type="term" value="F:protein-folding chaperone binding"/>
    <property type="evidence" value="ECO:0007669"/>
    <property type="project" value="InterPro"/>
</dbReference>
<dbReference type="SUPFAM" id="SSF58014">
    <property type="entry name" value="Coiled-coil domain of nucleotide exchange factor GrpE"/>
    <property type="match status" value="1"/>
</dbReference>
<dbReference type="GO" id="GO:0030150">
    <property type="term" value="P:protein import into mitochondrial matrix"/>
    <property type="evidence" value="ECO:0007669"/>
    <property type="project" value="TreeGrafter"/>
</dbReference>
<dbReference type="InterPro" id="IPR000740">
    <property type="entry name" value="GrpE"/>
</dbReference>
<evidence type="ECO:0000256" key="5">
    <source>
        <dbReference type="RuleBase" id="RU004478"/>
    </source>
</evidence>
<feature type="coiled-coil region" evidence="6">
    <location>
        <begin position="148"/>
        <end position="175"/>
    </location>
</feature>
<evidence type="ECO:0000313" key="9">
    <source>
        <dbReference type="RefSeq" id="XP_026193138.1"/>
    </source>
</evidence>
<protein>
    <recommendedName>
        <fullName evidence="4">GrpE protein homolog</fullName>
    </recommendedName>
</protein>
<evidence type="ECO:0000256" key="6">
    <source>
        <dbReference type="SAM" id="Coils"/>
    </source>
</evidence>
<dbReference type="FunFam" id="2.30.22.10:FF:000002">
    <property type="entry name" value="GrpE protein homolog"/>
    <property type="match status" value="1"/>
</dbReference>
<keyword evidence="4" id="KW-0496">Mitochondrion</keyword>
<evidence type="ECO:0000256" key="4">
    <source>
        <dbReference type="RuleBase" id="RU000640"/>
    </source>
</evidence>
<proteinExistence type="inferred from homology"/>
<comment type="subcellular location">
    <subcellularLocation>
        <location evidence="1 4">Mitochondrion matrix</location>
    </subcellularLocation>
</comment>
<dbReference type="GO" id="GO:0000774">
    <property type="term" value="F:adenyl-nucleotide exchange factor activity"/>
    <property type="evidence" value="ECO:0007669"/>
    <property type="project" value="InterPro"/>
</dbReference>
<dbReference type="HAMAP" id="MF_01151">
    <property type="entry name" value="GrpE"/>
    <property type="match status" value="1"/>
</dbReference>
<evidence type="ECO:0000256" key="3">
    <source>
        <dbReference type="ARBA" id="ARBA00023186"/>
    </source>
</evidence>
<dbReference type="PANTHER" id="PTHR21237">
    <property type="entry name" value="GRPE PROTEIN"/>
    <property type="match status" value="1"/>
</dbReference>
<keyword evidence="6" id="KW-0175">Coiled coil</keyword>
<dbReference type="GO" id="GO:0042803">
    <property type="term" value="F:protein homodimerization activity"/>
    <property type="evidence" value="ECO:0007669"/>
    <property type="project" value="InterPro"/>
</dbReference>
<dbReference type="PRINTS" id="PR00773">
    <property type="entry name" value="GRPEPROTEIN"/>
</dbReference>
<dbReference type="GeneID" id="113147288"/>
<dbReference type="GO" id="GO:0051082">
    <property type="term" value="F:unfolded protein binding"/>
    <property type="evidence" value="ECO:0007669"/>
    <property type="project" value="TreeGrafter"/>
</dbReference>
<reference evidence="9" key="1">
    <citation type="submission" date="2025-08" db="UniProtKB">
        <authorList>
            <consortium name="RefSeq"/>
        </authorList>
    </citation>
    <scope>IDENTIFICATION</scope>
</reference>
<dbReference type="Proteomes" id="UP000515125">
    <property type="component" value="Unplaced"/>
</dbReference>
<evidence type="ECO:0000256" key="2">
    <source>
        <dbReference type="ARBA" id="ARBA00009054"/>
    </source>
</evidence>
<dbReference type="SUPFAM" id="SSF51064">
    <property type="entry name" value="Head domain of nucleotide exchange factor GrpE"/>
    <property type="match status" value="1"/>
</dbReference>
<dbReference type="GO" id="GO:0006457">
    <property type="term" value="P:protein folding"/>
    <property type="evidence" value="ECO:0007669"/>
    <property type="project" value="InterPro"/>
</dbReference>
<dbReference type="Gene3D" id="2.30.22.10">
    <property type="entry name" value="Head domain of nucleotide exchange factor GrpE"/>
    <property type="match status" value="1"/>
</dbReference>
<dbReference type="InterPro" id="IPR009012">
    <property type="entry name" value="GrpE_head"/>
</dbReference>
<dbReference type="RefSeq" id="XP_026193138.1">
    <property type="nucleotide sequence ID" value="XM_026337353.1"/>
</dbReference>
<keyword evidence="3 4" id="KW-0143">Chaperone</keyword>
<gene>
    <name evidence="9" type="primary">LOC113147288</name>
</gene>
<feature type="region of interest" description="Disordered" evidence="7">
    <location>
        <begin position="39"/>
        <end position="75"/>
    </location>
</feature>
<comment type="similarity">
    <text evidence="2 5">Belongs to the GrpE family.</text>
</comment>
<dbReference type="PANTHER" id="PTHR21237:SF23">
    <property type="entry name" value="GRPE PROTEIN HOMOLOG, MITOCHONDRIAL"/>
    <property type="match status" value="1"/>
</dbReference>